<keyword evidence="1" id="KW-0175">Coiled coil</keyword>
<dbReference type="RefSeq" id="WP_134112429.1">
    <property type="nucleotide sequence ID" value="NZ_SOBG01000002.1"/>
</dbReference>
<accession>A0AA46E025</accession>
<dbReference type="EMBL" id="SOBG01000002">
    <property type="protein sequence ID" value="TDT71836.1"/>
    <property type="molecule type" value="Genomic_DNA"/>
</dbReference>
<evidence type="ECO:0000313" key="2">
    <source>
        <dbReference type="EMBL" id="TDT71836.1"/>
    </source>
</evidence>
<dbReference type="AlphaFoldDB" id="A0AA46E025"/>
<keyword evidence="3" id="KW-1185">Reference proteome</keyword>
<name>A0AA46E025_9FUSO</name>
<feature type="coiled-coil region" evidence="1">
    <location>
        <begin position="180"/>
        <end position="211"/>
    </location>
</feature>
<evidence type="ECO:0000256" key="1">
    <source>
        <dbReference type="SAM" id="Coils"/>
    </source>
</evidence>
<organism evidence="2 3">
    <name type="scientific">Hypnocyclicus thermotrophus</name>
    <dbReference type="NCBI Taxonomy" id="1627895"/>
    <lineage>
        <taxon>Bacteria</taxon>
        <taxon>Fusobacteriati</taxon>
        <taxon>Fusobacteriota</taxon>
        <taxon>Fusobacteriia</taxon>
        <taxon>Fusobacteriales</taxon>
        <taxon>Fusobacteriaceae</taxon>
        <taxon>Hypnocyclicus</taxon>
    </lineage>
</organism>
<sequence>MKKILVLIISIISITIYAEDIHSFYVKYKIEGINSGILEIYIKDNGEKEAYYSTVELSYGKYKDYVRTGLIKNRDILYTLNFKNKTYFNEKIEEDYVPTYEFDFSKYEKVGNGKILDVNTEIYKVGNSYYWVYKGIILKSLQVINSNKIKTNAIEFIRNLEIPEEKFDIPEGFILVDNPLNKLFKKEDNLKKEFEEFKEDLEKEFKEFKKNLNK</sequence>
<dbReference type="Proteomes" id="UP000294678">
    <property type="component" value="Unassembled WGS sequence"/>
</dbReference>
<proteinExistence type="predicted"/>
<gene>
    <name evidence="2" type="ORF">EV215_0525</name>
</gene>
<evidence type="ECO:0008006" key="4">
    <source>
        <dbReference type="Google" id="ProtNLM"/>
    </source>
</evidence>
<protein>
    <recommendedName>
        <fullName evidence="4">DUF4412 domain-containing protein</fullName>
    </recommendedName>
</protein>
<reference evidence="2 3" key="1">
    <citation type="submission" date="2019-03" db="EMBL/GenBank/DDBJ databases">
        <title>Genomic Encyclopedia of Type Strains, Phase IV (KMG-IV): sequencing the most valuable type-strain genomes for metagenomic binning, comparative biology and taxonomic classification.</title>
        <authorList>
            <person name="Goeker M."/>
        </authorList>
    </citation>
    <scope>NUCLEOTIDE SEQUENCE [LARGE SCALE GENOMIC DNA]</scope>
    <source>
        <strain evidence="2 3">DSM 100055</strain>
    </source>
</reference>
<comment type="caution">
    <text evidence="2">The sequence shown here is derived from an EMBL/GenBank/DDBJ whole genome shotgun (WGS) entry which is preliminary data.</text>
</comment>
<evidence type="ECO:0000313" key="3">
    <source>
        <dbReference type="Proteomes" id="UP000294678"/>
    </source>
</evidence>